<dbReference type="Proteomes" id="UP000784435">
    <property type="component" value="Unassembled WGS sequence"/>
</dbReference>
<reference evidence="1" key="1">
    <citation type="journal article" date="2021" name="PeerJ">
        <title>Extensive microbial diversity within the chicken gut microbiome revealed by metagenomics and culture.</title>
        <authorList>
            <person name="Gilroy R."/>
            <person name="Ravi A."/>
            <person name="Getino M."/>
            <person name="Pursley I."/>
            <person name="Horton D.L."/>
            <person name="Alikhan N.F."/>
            <person name="Baker D."/>
            <person name="Gharbi K."/>
            <person name="Hall N."/>
            <person name="Watson M."/>
            <person name="Adriaenssens E.M."/>
            <person name="Foster-Nyarko E."/>
            <person name="Jarju S."/>
            <person name="Secka A."/>
            <person name="Antonio M."/>
            <person name="Oren A."/>
            <person name="Chaudhuri R.R."/>
            <person name="La Ragione R."/>
            <person name="Hildebrand F."/>
            <person name="Pallen M.J."/>
        </authorList>
    </citation>
    <scope>NUCLEOTIDE SEQUENCE</scope>
    <source>
        <strain evidence="1">ChiGjej5B5-7349</strain>
    </source>
</reference>
<evidence type="ECO:0008006" key="3">
    <source>
        <dbReference type="Google" id="ProtNLM"/>
    </source>
</evidence>
<sequence length="261" mass="28600">MTGADMPVSIRISAISNSDALGYRGQKAIADAVGTGTNYRIVGGHMVRLLLHAYPTPAATLRSTIDADTAVDSVEVIGPLARTLIEQDFTKEGGNLFYRQIGEDQRIEINVLLPREGPSPSVRPLTVPDVGQVDSLPELRFALMHPALVLDVQADLGAGDVIAYQTRIPGVEAATVLKAHAWKERRSEKDIADLHSLLEIRESHPDVLWGLDSTELIGFRKDTAAIMRDLAARIARKHVMFDVPNYLDRRRFAALIAKHIA</sequence>
<comment type="caution">
    <text evidence="1">The sequence shown here is derived from an EMBL/GenBank/DDBJ whole genome shotgun (WGS) entry which is preliminary data.</text>
</comment>
<protein>
    <recommendedName>
        <fullName evidence="3">Nucleotidyl transferase AbiEii toxin, Type IV TA system</fullName>
    </recommendedName>
</protein>
<gene>
    <name evidence="1" type="ORF">K8V08_08825</name>
</gene>
<evidence type="ECO:0000313" key="1">
    <source>
        <dbReference type="EMBL" id="HJG80499.1"/>
    </source>
</evidence>
<dbReference type="EMBL" id="DYUK01000189">
    <property type="protein sequence ID" value="HJG80499.1"/>
    <property type="molecule type" value="Genomic_DNA"/>
</dbReference>
<accession>A0A921MFN9</accession>
<evidence type="ECO:0000313" key="2">
    <source>
        <dbReference type="Proteomes" id="UP000784435"/>
    </source>
</evidence>
<dbReference type="AlphaFoldDB" id="A0A921MFN9"/>
<name>A0A921MFN9_9MICO</name>
<proteinExistence type="predicted"/>
<organism evidence="1 2">
    <name type="scientific">Brevibacterium senegalense</name>
    <dbReference type="NCBI Taxonomy" id="1033736"/>
    <lineage>
        <taxon>Bacteria</taxon>
        <taxon>Bacillati</taxon>
        <taxon>Actinomycetota</taxon>
        <taxon>Actinomycetes</taxon>
        <taxon>Micrococcales</taxon>
        <taxon>Brevibacteriaceae</taxon>
        <taxon>Brevibacterium</taxon>
    </lineage>
</organism>
<reference evidence="1" key="2">
    <citation type="submission" date="2021-09" db="EMBL/GenBank/DDBJ databases">
        <authorList>
            <person name="Gilroy R."/>
        </authorList>
    </citation>
    <scope>NUCLEOTIDE SEQUENCE</scope>
    <source>
        <strain evidence="1">ChiGjej5B5-7349</strain>
    </source>
</reference>